<dbReference type="EMBL" id="JAHUTI010012420">
    <property type="protein sequence ID" value="MED6236638.1"/>
    <property type="molecule type" value="Genomic_DNA"/>
</dbReference>
<comment type="caution">
    <text evidence="2">The sequence shown here is derived from an EMBL/GenBank/DDBJ whole genome shotgun (WGS) entry which is preliminary data.</text>
</comment>
<sequence length="145" mass="15449">MEQLVLVLASEPRDEGFEEEAPPDPISEVFKVQLVLVLASEGPPDAASVSEGPVSSASASEGSPDSASASEGSPGHVPEEPVGGLPPRPGPEHLLSFLWVVFMELKPDSWALPGSKPPEFHEGSRMNHLPSKFQSSERGSRMNRL</sequence>
<reference evidence="2 3" key="1">
    <citation type="submission" date="2021-07" db="EMBL/GenBank/DDBJ databases">
        <authorList>
            <person name="Palmer J.M."/>
        </authorList>
    </citation>
    <scope>NUCLEOTIDE SEQUENCE [LARGE SCALE GENOMIC DNA]</scope>
    <source>
        <strain evidence="2 3">AT_MEX2019</strain>
        <tissue evidence="2">Muscle</tissue>
    </source>
</reference>
<proteinExistence type="predicted"/>
<feature type="region of interest" description="Disordered" evidence="1">
    <location>
        <begin position="111"/>
        <end position="145"/>
    </location>
</feature>
<name>A0ABU7AG27_9TELE</name>
<keyword evidence="3" id="KW-1185">Reference proteome</keyword>
<dbReference type="Proteomes" id="UP001345963">
    <property type="component" value="Unassembled WGS sequence"/>
</dbReference>
<evidence type="ECO:0000313" key="3">
    <source>
        <dbReference type="Proteomes" id="UP001345963"/>
    </source>
</evidence>
<organism evidence="2 3">
    <name type="scientific">Ataeniobius toweri</name>
    <dbReference type="NCBI Taxonomy" id="208326"/>
    <lineage>
        <taxon>Eukaryota</taxon>
        <taxon>Metazoa</taxon>
        <taxon>Chordata</taxon>
        <taxon>Craniata</taxon>
        <taxon>Vertebrata</taxon>
        <taxon>Euteleostomi</taxon>
        <taxon>Actinopterygii</taxon>
        <taxon>Neopterygii</taxon>
        <taxon>Teleostei</taxon>
        <taxon>Neoteleostei</taxon>
        <taxon>Acanthomorphata</taxon>
        <taxon>Ovalentaria</taxon>
        <taxon>Atherinomorphae</taxon>
        <taxon>Cyprinodontiformes</taxon>
        <taxon>Goodeidae</taxon>
        <taxon>Ataeniobius</taxon>
    </lineage>
</organism>
<feature type="region of interest" description="Disordered" evidence="1">
    <location>
        <begin position="42"/>
        <end position="89"/>
    </location>
</feature>
<gene>
    <name evidence="2" type="ORF">ATANTOWER_012055</name>
</gene>
<feature type="compositionally biased region" description="Low complexity" evidence="1">
    <location>
        <begin position="46"/>
        <end position="74"/>
    </location>
</feature>
<protein>
    <submittedName>
        <fullName evidence="2">Uncharacterized protein</fullName>
    </submittedName>
</protein>
<evidence type="ECO:0000313" key="2">
    <source>
        <dbReference type="EMBL" id="MED6236638.1"/>
    </source>
</evidence>
<accession>A0ABU7AG27</accession>
<feature type="region of interest" description="Disordered" evidence="1">
    <location>
        <begin position="1"/>
        <end position="25"/>
    </location>
</feature>
<evidence type="ECO:0000256" key="1">
    <source>
        <dbReference type="SAM" id="MobiDB-lite"/>
    </source>
</evidence>